<feature type="transmembrane region" description="Helical" evidence="7">
    <location>
        <begin position="425"/>
        <end position="446"/>
    </location>
</feature>
<dbReference type="FunFam" id="3.10.20.90:FF:000046">
    <property type="entry name" value="Homocysteine-responsive endoplasmic reticulum-resident ubiquitin-like domain member 2 protein"/>
    <property type="match status" value="1"/>
</dbReference>
<comment type="subcellular location">
    <subcellularLocation>
        <location evidence="1">Membrane</location>
    </subcellularLocation>
</comment>
<dbReference type="InterPro" id="IPR039751">
    <property type="entry name" value="HERPUD1/2"/>
</dbReference>
<sequence length="478" mass="52450">MSSSEQPEPQESVTSGQSTSQKAKSEADLVIKNPTDGPGTLPFVLSLPVSTTVERLKNELCTKYPGSPSVETQRLIYAGKLLSDSQKLREFLSPHQQNGTPHTIHLVISAPQPPQSFSQASTTQNSSPTVNDNADSSPDAQPPRLPPFAYNGQLFGGQAPRIPLHLQEVEYAEHLQLVESLLAQTLQNAAGTPPDPRLLAQMQQAADMAAAAAAAAAAGSQNVRAQPYATAPPLAPGNVMLPGMVPMHPQMPVQHVPPVNMADPRTLQQNMQQPPTQQGNDANPQRARQAGQPRRFNGFQLDVQIGRAGLQNGARNGVNVPNQPHVRQFVFQLEINWALIAKLFFLVYLLGHEGNSRRMYSLIVAAIAIYLWQTGHLGWLRRFVNMALPNPRHLIEHLFPQQPSSENEDAAGNTPARSNPYGYPAIMLSFIYSFIYGFVCSLLPAWNPQPLPRIEQIVQNPEHRHEEAARNANHEHVE</sequence>
<proteinExistence type="predicted"/>
<feature type="region of interest" description="Disordered" evidence="6">
    <location>
        <begin position="1"/>
        <end position="42"/>
    </location>
</feature>
<accession>A0A2V3IQ72</accession>
<evidence type="ECO:0000259" key="8">
    <source>
        <dbReference type="PROSITE" id="PS50053"/>
    </source>
</evidence>
<name>A0A2V3IQ72_9FLOR</name>
<feature type="compositionally biased region" description="Polar residues" evidence="6">
    <location>
        <begin position="13"/>
        <end position="22"/>
    </location>
</feature>
<protein>
    <submittedName>
        <fullName evidence="9">Homocysteine-responsive endoplasmic reticulum-resident ubiquitin-like domain member 2 protein</fullName>
    </submittedName>
</protein>
<evidence type="ECO:0000256" key="5">
    <source>
        <dbReference type="ARBA" id="ARBA00023230"/>
    </source>
</evidence>
<evidence type="ECO:0000256" key="3">
    <source>
        <dbReference type="ARBA" id="ARBA00022989"/>
    </source>
</evidence>
<reference evidence="9 10" key="1">
    <citation type="journal article" date="2018" name="Mol. Biol. Evol.">
        <title>Analysis of the draft genome of the red seaweed Gracilariopsis chorda provides insights into genome size evolution in Rhodophyta.</title>
        <authorList>
            <person name="Lee J."/>
            <person name="Yang E.C."/>
            <person name="Graf L."/>
            <person name="Yang J.H."/>
            <person name="Qiu H."/>
            <person name="Zel Zion U."/>
            <person name="Chan C.X."/>
            <person name="Stephens T.G."/>
            <person name="Weber A.P.M."/>
            <person name="Boo G.H."/>
            <person name="Boo S.M."/>
            <person name="Kim K.M."/>
            <person name="Shin Y."/>
            <person name="Jung M."/>
            <person name="Lee S.J."/>
            <person name="Yim H.S."/>
            <person name="Lee J.H."/>
            <person name="Bhattacharya D."/>
            <person name="Yoon H.S."/>
        </authorList>
    </citation>
    <scope>NUCLEOTIDE SEQUENCE [LARGE SCALE GENOMIC DNA]</scope>
    <source>
        <strain evidence="9 10">SKKU-2015</strain>
        <tissue evidence="9">Whole body</tissue>
    </source>
</reference>
<keyword evidence="2 7" id="KW-0812">Transmembrane</keyword>
<keyword evidence="3 7" id="KW-1133">Transmembrane helix</keyword>
<keyword evidence="10" id="KW-1185">Reference proteome</keyword>
<feature type="transmembrane region" description="Helical" evidence="7">
    <location>
        <begin position="362"/>
        <end position="380"/>
    </location>
</feature>
<dbReference type="PANTHER" id="PTHR12943:SF27">
    <property type="entry name" value="HOMOCYSTEINE-INDUCED ENDOPLASMIC RETICULUM PROTEIN, ISOFORM A"/>
    <property type="match status" value="1"/>
</dbReference>
<gene>
    <name evidence="9" type="ORF">BWQ96_06977</name>
</gene>
<feature type="compositionally biased region" description="Low complexity" evidence="6">
    <location>
        <begin position="1"/>
        <end position="12"/>
    </location>
</feature>
<dbReference type="InterPro" id="IPR000626">
    <property type="entry name" value="Ubiquitin-like_dom"/>
</dbReference>
<keyword evidence="5" id="KW-0834">Unfolded protein response</keyword>
<evidence type="ECO:0000256" key="4">
    <source>
        <dbReference type="ARBA" id="ARBA00023136"/>
    </source>
</evidence>
<dbReference type="Pfam" id="PF00240">
    <property type="entry name" value="ubiquitin"/>
    <property type="match status" value="1"/>
</dbReference>
<dbReference type="Proteomes" id="UP000247409">
    <property type="component" value="Unassembled WGS sequence"/>
</dbReference>
<feature type="compositionally biased region" description="Polar residues" evidence="6">
    <location>
        <begin position="115"/>
        <end position="139"/>
    </location>
</feature>
<keyword evidence="4 7" id="KW-0472">Membrane</keyword>
<evidence type="ECO:0000313" key="10">
    <source>
        <dbReference type="Proteomes" id="UP000247409"/>
    </source>
</evidence>
<dbReference type="InterPro" id="IPR029071">
    <property type="entry name" value="Ubiquitin-like_domsf"/>
</dbReference>
<feature type="domain" description="Ubiquitin-like" evidence="8">
    <location>
        <begin position="27"/>
        <end position="91"/>
    </location>
</feature>
<evidence type="ECO:0000313" key="9">
    <source>
        <dbReference type="EMBL" id="PXF43280.1"/>
    </source>
</evidence>
<dbReference type="PROSITE" id="PS50053">
    <property type="entry name" value="UBIQUITIN_2"/>
    <property type="match status" value="1"/>
</dbReference>
<dbReference type="EMBL" id="NBIV01000130">
    <property type="protein sequence ID" value="PXF43280.1"/>
    <property type="molecule type" value="Genomic_DNA"/>
</dbReference>
<dbReference type="PANTHER" id="PTHR12943">
    <property type="entry name" value="HOMOCYSTEINE-RESPONSIVE ENDOPLASMIC RETICULUM-RESIDENT UNIQUITIN-LIKE DOMAIN HERPUD PROTEIN FAMILY MEMBER"/>
    <property type="match status" value="1"/>
</dbReference>
<dbReference type="GO" id="GO:0016020">
    <property type="term" value="C:membrane"/>
    <property type="evidence" value="ECO:0007669"/>
    <property type="project" value="UniProtKB-SubCell"/>
</dbReference>
<evidence type="ECO:0000256" key="1">
    <source>
        <dbReference type="ARBA" id="ARBA00004370"/>
    </source>
</evidence>
<dbReference type="GO" id="GO:0030968">
    <property type="term" value="P:endoplasmic reticulum unfolded protein response"/>
    <property type="evidence" value="ECO:0007669"/>
    <property type="project" value="TreeGrafter"/>
</dbReference>
<dbReference type="Gene3D" id="3.10.20.90">
    <property type="entry name" value="Phosphatidylinositol 3-kinase Catalytic Subunit, Chain A, domain 1"/>
    <property type="match status" value="1"/>
</dbReference>
<organism evidence="9 10">
    <name type="scientific">Gracilariopsis chorda</name>
    <dbReference type="NCBI Taxonomy" id="448386"/>
    <lineage>
        <taxon>Eukaryota</taxon>
        <taxon>Rhodophyta</taxon>
        <taxon>Florideophyceae</taxon>
        <taxon>Rhodymeniophycidae</taxon>
        <taxon>Gracilariales</taxon>
        <taxon>Gracilariaceae</taxon>
        <taxon>Gracilariopsis</taxon>
    </lineage>
</organism>
<dbReference type="AlphaFoldDB" id="A0A2V3IQ72"/>
<dbReference type="SUPFAM" id="SSF54236">
    <property type="entry name" value="Ubiquitin-like"/>
    <property type="match status" value="1"/>
</dbReference>
<comment type="caution">
    <text evidence="9">The sequence shown here is derived from an EMBL/GenBank/DDBJ whole genome shotgun (WGS) entry which is preliminary data.</text>
</comment>
<evidence type="ECO:0000256" key="7">
    <source>
        <dbReference type="SAM" id="Phobius"/>
    </source>
</evidence>
<feature type="transmembrane region" description="Helical" evidence="7">
    <location>
        <begin position="329"/>
        <end position="350"/>
    </location>
</feature>
<feature type="region of interest" description="Disordered" evidence="6">
    <location>
        <begin position="269"/>
        <end position="291"/>
    </location>
</feature>
<feature type="region of interest" description="Disordered" evidence="6">
    <location>
        <begin position="112"/>
        <end position="152"/>
    </location>
</feature>
<dbReference type="OrthoDB" id="4756at2759"/>
<evidence type="ECO:0000256" key="6">
    <source>
        <dbReference type="SAM" id="MobiDB-lite"/>
    </source>
</evidence>
<evidence type="ECO:0000256" key="2">
    <source>
        <dbReference type="ARBA" id="ARBA00022692"/>
    </source>
</evidence>